<evidence type="ECO:0000256" key="3">
    <source>
        <dbReference type="ARBA" id="ARBA00024356"/>
    </source>
</evidence>
<protein>
    <submittedName>
        <fullName evidence="4">Putative GH43/DUF377 family glycosyl hydrolase</fullName>
    </submittedName>
</protein>
<dbReference type="CDD" id="cd18612">
    <property type="entry name" value="GH130_Lin0857-like"/>
    <property type="match status" value="1"/>
</dbReference>
<dbReference type="RefSeq" id="WP_116065438.1">
    <property type="nucleotide sequence ID" value="NZ_QRDZ01000048.1"/>
</dbReference>
<organism evidence="4 5">
    <name type="scientific">Cohnella phaseoli</name>
    <dbReference type="NCBI Taxonomy" id="456490"/>
    <lineage>
        <taxon>Bacteria</taxon>
        <taxon>Bacillati</taxon>
        <taxon>Bacillota</taxon>
        <taxon>Bacilli</taxon>
        <taxon>Bacillales</taxon>
        <taxon>Paenibacillaceae</taxon>
        <taxon>Cohnella</taxon>
    </lineage>
</organism>
<gene>
    <name evidence="4" type="ORF">DFP98_1488</name>
</gene>
<name>A0A3D9HYF8_9BACL</name>
<dbReference type="EMBL" id="QRDZ01000048">
    <property type="protein sequence ID" value="RED54537.1"/>
    <property type="molecule type" value="Genomic_DNA"/>
</dbReference>
<dbReference type="Pfam" id="PF04041">
    <property type="entry name" value="Glyco_hydro_130"/>
    <property type="match status" value="1"/>
</dbReference>
<dbReference type="PANTHER" id="PTHR34106:SF5">
    <property type="entry name" value="GLYCOSIDASE"/>
    <property type="match status" value="1"/>
</dbReference>
<evidence type="ECO:0000256" key="1">
    <source>
        <dbReference type="ARBA" id="ARBA00022676"/>
    </source>
</evidence>
<keyword evidence="2" id="KW-0808">Transferase</keyword>
<proteinExistence type="inferred from homology"/>
<reference evidence="4 5" key="1">
    <citation type="submission" date="2018-07" db="EMBL/GenBank/DDBJ databases">
        <title>Genomic Encyclopedia of Type Strains, Phase III (KMG-III): the genomes of soil and plant-associated and newly described type strains.</title>
        <authorList>
            <person name="Whitman W."/>
        </authorList>
    </citation>
    <scope>NUCLEOTIDE SEQUENCE [LARGE SCALE GENOMIC DNA]</scope>
    <source>
        <strain evidence="4 5">CECT 7287</strain>
    </source>
</reference>
<evidence type="ECO:0000313" key="4">
    <source>
        <dbReference type="EMBL" id="RED54537.1"/>
    </source>
</evidence>
<sequence length="356" mass="39939">MPIVRSPQNPIITPQDVNASKAGWEVIGVFNAGVAQHRDEVILLLRVAERPINDNPDVYYTPVYDAQTNRLGVRTIERGPNVDFSDVRVIRTPDKNYLTSISHFRVARSRDGILFEIDDKPAVLPSSVYESYGIEDPRITLIEGTFYITYSAISEYGICTALLSTKDFVSFRREGNVFHPDNKDVVIFPRRIGGKYYALHRPSCSHYGKPEMWIAESDDLRLWGNHRHLIGVREGEWDGGRIGAGAVPFEIEEGWLEIYHGADADNRYCLGALLLDKDEPWKVVARSALPFMEPEEAFEVEGFFGNVIFPCGVLVENRVVKMYYGASDTSVGYAEIPLDDLVAHLVRGSAEPSPTA</sequence>
<dbReference type="InterPro" id="IPR007184">
    <property type="entry name" value="Mannoside_phosphorylase"/>
</dbReference>
<dbReference type="Gene3D" id="2.115.10.20">
    <property type="entry name" value="Glycosyl hydrolase domain, family 43"/>
    <property type="match status" value="1"/>
</dbReference>
<dbReference type="AlphaFoldDB" id="A0A3D9HYF8"/>
<keyword evidence="1" id="KW-0328">Glycosyltransferase</keyword>
<dbReference type="PIRSF" id="PIRSF016202">
    <property type="entry name" value="PH1107"/>
    <property type="match status" value="1"/>
</dbReference>
<dbReference type="InterPro" id="IPR023296">
    <property type="entry name" value="Glyco_hydro_beta-prop_sf"/>
</dbReference>
<dbReference type="Proteomes" id="UP000256977">
    <property type="component" value="Unassembled WGS sequence"/>
</dbReference>
<dbReference type="GO" id="GO:0016757">
    <property type="term" value="F:glycosyltransferase activity"/>
    <property type="evidence" value="ECO:0007669"/>
    <property type="project" value="UniProtKB-KW"/>
</dbReference>
<dbReference type="SUPFAM" id="SSF75005">
    <property type="entry name" value="Arabinanase/levansucrase/invertase"/>
    <property type="match status" value="1"/>
</dbReference>
<dbReference type="GO" id="GO:0016787">
    <property type="term" value="F:hydrolase activity"/>
    <property type="evidence" value="ECO:0007669"/>
    <property type="project" value="UniProtKB-KW"/>
</dbReference>
<comment type="caution">
    <text evidence="4">The sequence shown here is derived from an EMBL/GenBank/DDBJ whole genome shotgun (WGS) entry which is preliminary data.</text>
</comment>
<comment type="similarity">
    <text evidence="3">Belongs to the glycosyl hydrolase 130 family.</text>
</comment>
<accession>A0A3D9HYF8</accession>
<dbReference type="OrthoDB" id="9759709at2"/>
<evidence type="ECO:0000256" key="2">
    <source>
        <dbReference type="ARBA" id="ARBA00022679"/>
    </source>
</evidence>
<keyword evidence="5" id="KW-1185">Reference proteome</keyword>
<keyword evidence="4" id="KW-0378">Hydrolase</keyword>
<dbReference type="PANTHER" id="PTHR34106">
    <property type="entry name" value="GLYCOSIDASE"/>
    <property type="match status" value="1"/>
</dbReference>
<evidence type="ECO:0000313" key="5">
    <source>
        <dbReference type="Proteomes" id="UP000256977"/>
    </source>
</evidence>